<protein>
    <submittedName>
        <fullName evidence="2">Uncharacterized protein</fullName>
    </submittedName>
</protein>
<reference evidence="2" key="1">
    <citation type="submission" date="2020-04" db="EMBL/GenBank/DDBJ databases">
        <authorList>
            <person name="Chiriac C."/>
            <person name="Salcher M."/>
            <person name="Ghai R."/>
            <person name="Kavagutti S V."/>
        </authorList>
    </citation>
    <scope>NUCLEOTIDE SEQUENCE</scope>
</reference>
<proteinExistence type="predicted"/>
<evidence type="ECO:0000256" key="1">
    <source>
        <dbReference type="SAM" id="Phobius"/>
    </source>
</evidence>
<sequence>MDVKQIYITIWMIAMLVIMLFMMAACTVNLNITVTVGSQDGIEADADPVQDISADVKIPCI</sequence>
<gene>
    <name evidence="2" type="ORF">UFOVP88_4</name>
</gene>
<keyword evidence="1" id="KW-1133">Transmembrane helix</keyword>
<dbReference type="EMBL" id="LR796195">
    <property type="protein sequence ID" value="CAB4126322.1"/>
    <property type="molecule type" value="Genomic_DNA"/>
</dbReference>
<keyword evidence="1" id="KW-0472">Membrane</keyword>
<organism evidence="2">
    <name type="scientific">uncultured Caudovirales phage</name>
    <dbReference type="NCBI Taxonomy" id="2100421"/>
    <lineage>
        <taxon>Viruses</taxon>
        <taxon>Duplodnaviria</taxon>
        <taxon>Heunggongvirae</taxon>
        <taxon>Uroviricota</taxon>
        <taxon>Caudoviricetes</taxon>
        <taxon>Peduoviridae</taxon>
        <taxon>Maltschvirus</taxon>
        <taxon>Maltschvirus maltsch</taxon>
    </lineage>
</organism>
<accession>A0A6J5KYE7</accession>
<name>A0A6J5KYE7_9CAUD</name>
<feature type="transmembrane region" description="Helical" evidence="1">
    <location>
        <begin position="6"/>
        <end position="30"/>
    </location>
</feature>
<dbReference type="PROSITE" id="PS51257">
    <property type="entry name" value="PROKAR_LIPOPROTEIN"/>
    <property type="match status" value="1"/>
</dbReference>
<keyword evidence="1" id="KW-0812">Transmembrane</keyword>
<evidence type="ECO:0000313" key="2">
    <source>
        <dbReference type="EMBL" id="CAB4126322.1"/>
    </source>
</evidence>